<feature type="domain" description="Rnh202 triple barrel" evidence="9">
    <location>
        <begin position="210"/>
        <end position="294"/>
    </location>
</feature>
<dbReference type="InterPro" id="IPR019024">
    <property type="entry name" value="RNase_H2_suB_wHTH"/>
</dbReference>
<evidence type="ECO:0000256" key="5">
    <source>
        <dbReference type="ARBA" id="ARBA00033464"/>
    </source>
</evidence>
<dbReference type="PANTHER" id="PTHR13383">
    <property type="entry name" value="RIBONUCLEASE H2 SUBUNIT B"/>
    <property type="match status" value="1"/>
</dbReference>
<dbReference type="Gene3D" id="2.20.25.530">
    <property type="match status" value="1"/>
</dbReference>
<reference evidence="10 11" key="1">
    <citation type="journal article" date="2018" name="Nat. Ecol. Evol.">
        <title>Pezizomycetes genomes reveal the molecular basis of ectomycorrhizal truffle lifestyle.</title>
        <authorList>
            <person name="Murat C."/>
            <person name="Payen T."/>
            <person name="Noel B."/>
            <person name="Kuo A."/>
            <person name="Morin E."/>
            <person name="Chen J."/>
            <person name="Kohler A."/>
            <person name="Krizsan K."/>
            <person name="Balestrini R."/>
            <person name="Da Silva C."/>
            <person name="Montanini B."/>
            <person name="Hainaut M."/>
            <person name="Levati E."/>
            <person name="Barry K.W."/>
            <person name="Belfiori B."/>
            <person name="Cichocki N."/>
            <person name="Clum A."/>
            <person name="Dockter R.B."/>
            <person name="Fauchery L."/>
            <person name="Guy J."/>
            <person name="Iotti M."/>
            <person name="Le Tacon F."/>
            <person name="Lindquist E.A."/>
            <person name="Lipzen A."/>
            <person name="Malagnac F."/>
            <person name="Mello A."/>
            <person name="Molinier V."/>
            <person name="Miyauchi S."/>
            <person name="Poulain J."/>
            <person name="Riccioni C."/>
            <person name="Rubini A."/>
            <person name="Sitrit Y."/>
            <person name="Splivallo R."/>
            <person name="Traeger S."/>
            <person name="Wang M."/>
            <person name="Zifcakova L."/>
            <person name="Wipf D."/>
            <person name="Zambonelli A."/>
            <person name="Paolocci F."/>
            <person name="Nowrousian M."/>
            <person name="Ottonello S."/>
            <person name="Baldrian P."/>
            <person name="Spatafora J.W."/>
            <person name="Henrissat B."/>
            <person name="Nagy L.G."/>
            <person name="Aury J.M."/>
            <person name="Wincker P."/>
            <person name="Grigoriev I.V."/>
            <person name="Bonfante P."/>
            <person name="Martin F.M."/>
        </authorList>
    </citation>
    <scope>NUCLEOTIDE SEQUENCE [LARGE SCALE GENOMIC DNA]</scope>
    <source>
        <strain evidence="10 11">CCBAS932</strain>
    </source>
</reference>
<comment type="function">
    <text evidence="4">Non catalytic subunit of RNase H2, an endonuclease that specifically degrades the RNA of RNA:DNA hybrids. Participates in DNA replication, possibly by mediating the removal of lagging-strand Okazaki fragment RNA primers during DNA replication. Mediates the excision of single ribonucleotides from DNA:RNA duplexes.</text>
</comment>
<dbReference type="GO" id="GO:0006401">
    <property type="term" value="P:RNA catabolic process"/>
    <property type="evidence" value="ECO:0007669"/>
    <property type="project" value="TreeGrafter"/>
</dbReference>
<sequence length="403" mass="44241">MASSPSPSFSSSSLSSLSHSVSTIDSSCPELSASLQEAINTNTPLFSSPGFAGSSRQNSGHPRQQYIRNYTYPDTPGVSGIPPPYHVDETAPLRPLLRPLLGVASASDSDDGRQRETRRGCGWRQVVMPWCQAVMLLLMGLAAAVVVTLFVVLLMGNHKTPNPTRLPQSPNLRAERYRQTLLTSTIACPTPRNRKLTTMAPQPQVPRVFLLPKNATSTPFTIVTLPHPRTSVPTRFLLHESTGLHEITKIVPAASAPRSWLLAPTTPDSPDDTTWLNTGQTLSDATLYLTTPYDPLFLLLPHLLPLTPTATSGLYQPLDDILDALADAEDEGRYHWAAVLRVPRCREVFEARVRAEAKKRRKEGEDEKKKKAAASKSKAVKDLGKVNTRGMAKMTSFFKKKET</sequence>
<keyword evidence="7" id="KW-0472">Membrane</keyword>
<dbReference type="GO" id="GO:0032299">
    <property type="term" value="C:ribonuclease H2 complex"/>
    <property type="evidence" value="ECO:0007669"/>
    <property type="project" value="InterPro"/>
</dbReference>
<evidence type="ECO:0000256" key="7">
    <source>
        <dbReference type="SAM" id="Phobius"/>
    </source>
</evidence>
<gene>
    <name evidence="10" type="ORF">P167DRAFT_565734</name>
</gene>
<evidence type="ECO:0000256" key="3">
    <source>
        <dbReference type="ARBA" id="ARBA00023242"/>
    </source>
</evidence>
<keyword evidence="11" id="KW-1185">Reference proteome</keyword>
<dbReference type="InterPro" id="IPR040456">
    <property type="entry name" value="RNase_H2_suB"/>
</dbReference>
<dbReference type="OrthoDB" id="29098at2759"/>
<proteinExistence type="predicted"/>
<evidence type="ECO:0000313" key="10">
    <source>
        <dbReference type="EMBL" id="RPB11609.1"/>
    </source>
</evidence>
<keyword evidence="3" id="KW-0539">Nucleus</keyword>
<feature type="region of interest" description="Disordered" evidence="6">
    <location>
        <begin position="358"/>
        <end position="381"/>
    </location>
</feature>
<feature type="transmembrane region" description="Helical" evidence="7">
    <location>
        <begin position="133"/>
        <end position="156"/>
    </location>
</feature>
<accession>A0A3N4KQ93</accession>
<dbReference type="InterPro" id="IPR041195">
    <property type="entry name" value="Rnh202_N"/>
</dbReference>
<evidence type="ECO:0000313" key="11">
    <source>
        <dbReference type="Proteomes" id="UP000277580"/>
    </source>
</evidence>
<evidence type="ECO:0000259" key="8">
    <source>
        <dbReference type="Pfam" id="PF09468"/>
    </source>
</evidence>
<dbReference type="EMBL" id="ML119134">
    <property type="protein sequence ID" value="RPB11609.1"/>
    <property type="molecule type" value="Genomic_DNA"/>
</dbReference>
<dbReference type="Proteomes" id="UP000277580">
    <property type="component" value="Unassembled WGS sequence"/>
</dbReference>
<dbReference type="PANTHER" id="PTHR13383:SF11">
    <property type="entry name" value="RIBONUCLEASE H2 SUBUNIT B"/>
    <property type="match status" value="1"/>
</dbReference>
<evidence type="ECO:0000256" key="6">
    <source>
        <dbReference type="SAM" id="MobiDB-lite"/>
    </source>
</evidence>
<protein>
    <recommendedName>
        <fullName evidence="2">Ribonuclease H2 subunit B</fullName>
    </recommendedName>
    <alternativeName>
        <fullName evidence="5">Ribonuclease HI subunit B</fullName>
    </alternativeName>
</protein>
<feature type="region of interest" description="Disordered" evidence="6">
    <location>
        <begin position="1"/>
        <end position="25"/>
    </location>
</feature>
<dbReference type="Pfam" id="PF09468">
    <property type="entry name" value="RNase_H2-Ydr279"/>
    <property type="match status" value="1"/>
</dbReference>
<comment type="subcellular location">
    <subcellularLocation>
        <location evidence="1">Nucleus</location>
    </subcellularLocation>
</comment>
<dbReference type="STRING" id="1392247.A0A3N4KQ93"/>
<dbReference type="Pfam" id="PF17745">
    <property type="entry name" value="Ydr279_N"/>
    <property type="match status" value="1"/>
</dbReference>
<evidence type="ECO:0000256" key="4">
    <source>
        <dbReference type="ARBA" id="ARBA00024778"/>
    </source>
</evidence>
<feature type="domain" description="Ribonuclease H2 subunit B wHTH" evidence="8">
    <location>
        <begin position="297"/>
        <end position="355"/>
    </location>
</feature>
<dbReference type="GO" id="GO:0005654">
    <property type="term" value="C:nucleoplasm"/>
    <property type="evidence" value="ECO:0007669"/>
    <property type="project" value="TreeGrafter"/>
</dbReference>
<evidence type="ECO:0000259" key="9">
    <source>
        <dbReference type="Pfam" id="PF17745"/>
    </source>
</evidence>
<keyword evidence="7" id="KW-0812">Transmembrane</keyword>
<keyword evidence="7" id="KW-1133">Transmembrane helix</keyword>
<dbReference type="AlphaFoldDB" id="A0A3N4KQ93"/>
<name>A0A3N4KQ93_9PEZI</name>
<evidence type="ECO:0000256" key="2">
    <source>
        <dbReference type="ARBA" id="ARBA00019062"/>
    </source>
</evidence>
<feature type="compositionally biased region" description="Basic and acidic residues" evidence="6">
    <location>
        <begin position="358"/>
        <end position="369"/>
    </location>
</feature>
<evidence type="ECO:0000256" key="1">
    <source>
        <dbReference type="ARBA" id="ARBA00004123"/>
    </source>
</evidence>
<organism evidence="10 11">
    <name type="scientific">Morchella conica CCBAS932</name>
    <dbReference type="NCBI Taxonomy" id="1392247"/>
    <lineage>
        <taxon>Eukaryota</taxon>
        <taxon>Fungi</taxon>
        <taxon>Dikarya</taxon>
        <taxon>Ascomycota</taxon>
        <taxon>Pezizomycotina</taxon>
        <taxon>Pezizomycetes</taxon>
        <taxon>Pezizales</taxon>
        <taxon>Morchellaceae</taxon>
        <taxon>Morchella</taxon>
    </lineage>
</organism>
<dbReference type="InParanoid" id="A0A3N4KQ93"/>